<dbReference type="AlphaFoldDB" id="A0A9Q0XGC8"/>
<sequence>MSQEANDLNFNAISSRRQDTKITDTGVNECFRITQIKPGSRSLSFKKVCFASLLYFSIKSILQKATLHTQLCNPDKWEQSLSVIKARSHGTGFERRGKAIDMTEWASQKIMAQDLKTAIEFQSEKINSPPEARLAWIRPATLKVTSDRWLYLSMKSTPGKRWSEYVSLSVYMVATDDDDEVGGRLQHHPYDIGHVEEHDNRDEWELKAEGEKEVEEEEEEEEELGEEVEEMKTSCKWENNWQTYNISEGIVDGPVGMEC</sequence>
<evidence type="ECO:0000313" key="3">
    <source>
        <dbReference type="Proteomes" id="UP001142489"/>
    </source>
</evidence>
<dbReference type="EMBL" id="JAPFRF010000012">
    <property type="protein sequence ID" value="KAJ7313777.1"/>
    <property type="molecule type" value="Genomic_DNA"/>
</dbReference>
<feature type="compositionally biased region" description="Acidic residues" evidence="1">
    <location>
        <begin position="212"/>
        <end position="229"/>
    </location>
</feature>
<reference evidence="2" key="1">
    <citation type="journal article" date="2023" name="DNA Res.">
        <title>Chromosome-level genome assembly of Phrynocephalus forsythii using third-generation DNA sequencing and Hi-C analysis.</title>
        <authorList>
            <person name="Qi Y."/>
            <person name="Zhao W."/>
            <person name="Zhao Y."/>
            <person name="Niu C."/>
            <person name="Cao S."/>
            <person name="Zhang Y."/>
        </authorList>
    </citation>
    <scope>NUCLEOTIDE SEQUENCE</scope>
    <source>
        <tissue evidence="2">Muscle</tissue>
    </source>
</reference>
<feature type="region of interest" description="Disordered" evidence="1">
    <location>
        <begin position="208"/>
        <end position="231"/>
    </location>
</feature>
<dbReference type="Proteomes" id="UP001142489">
    <property type="component" value="Unassembled WGS sequence"/>
</dbReference>
<organism evidence="2 3">
    <name type="scientific">Phrynocephalus forsythii</name>
    <dbReference type="NCBI Taxonomy" id="171643"/>
    <lineage>
        <taxon>Eukaryota</taxon>
        <taxon>Metazoa</taxon>
        <taxon>Chordata</taxon>
        <taxon>Craniata</taxon>
        <taxon>Vertebrata</taxon>
        <taxon>Euteleostomi</taxon>
        <taxon>Lepidosauria</taxon>
        <taxon>Squamata</taxon>
        <taxon>Bifurcata</taxon>
        <taxon>Unidentata</taxon>
        <taxon>Episquamata</taxon>
        <taxon>Toxicofera</taxon>
        <taxon>Iguania</taxon>
        <taxon>Acrodonta</taxon>
        <taxon>Agamidae</taxon>
        <taxon>Agaminae</taxon>
        <taxon>Phrynocephalus</taxon>
    </lineage>
</organism>
<evidence type="ECO:0000256" key="1">
    <source>
        <dbReference type="SAM" id="MobiDB-lite"/>
    </source>
</evidence>
<name>A0A9Q0XGC8_9SAUR</name>
<proteinExistence type="predicted"/>
<gene>
    <name evidence="2" type="ORF">JRQ81_005463</name>
</gene>
<evidence type="ECO:0000313" key="2">
    <source>
        <dbReference type="EMBL" id="KAJ7313777.1"/>
    </source>
</evidence>
<comment type="caution">
    <text evidence="2">The sequence shown here is derived from an EMBL/GenBank/DDBJ whole genome shotgun (WGS) entry which is preliminary data.</text>
</comment>
<protein>
    <submittedName>
        <fullName evidence="2">Uncharacterized protein</fullName>
    </submittedName>
</protein>
<accession>A0A9Q0XGC8</accession>
<keyword evidence="3" id="KW-1185">Reference proteome</keyword>